<accession>A0A916J6C8</accession>
<dbReference type="Proteomes" id="UP000680038">
    <property type="component" value="Unassembled WGS sequence"/>
</dbReference>
<evidence type="ECO:0000313" key="2">
    <source>
        <dbReference type="Proteomes" id="UP000680038"/>
    </source>
</evidence>
<dbReference type="AlphaFoldDB" id="A0A916J6C8"/>
<comment type="caution">
    <text evidence="1">The sequence shown here is derived from an EMBL/GenBank/DDBJ whole genome shotgun (WGS) entry which is preliminary data.</text>
</comment>
<protein>
    <submittedName>
        <fullName evidence="1">Uncharacterized protein</fullName>
    </submittedName>
</protein>
<organism evidence="1 2">
    <name type="scientific">Dyadobacter helix</name>
    <dbReference type="NCBI Taxonomy" id="2822344"/>
    <lineage>
        <taxon>Bacteria</taxon>
        <taxon>Pseudomonadati</taxon>
        <taxon>Bacteroidota</taxon>
        <taxon>Cytophagia</taxon>
        <taxon>Cytophagales</taxon>
        <taxon>Spirosomataceae</taxon>
        <taxon>Dyadobacter</taxon>
    </lineage>
</organism>
<name>A0A916J6C8_9BACT</name>
<reference evidence="1" key="1">
    <citation type="submission" date="2021-04" db="EMBL/GenBank/DDBJ databases">
        <authorList>
            <person name="Rodrigo-Torres L."/>
            <person name="Arahal R. D."/>
            <person name="Lucena T."/>
        </authorList>
    </citation>
    <scope>NUCLEOTIDE SEQUENCE</scope>
    <source>
        <strain evidence="1">CECT 9275</strain>
    </source>
</reference>
<keyword evidence="2" id="KW-1185">Reference proteome</keyword>
<sequence>MDQPETAFKGIFIINGKVYPDEQIRDLLSKNGRLEFTFSAPPVLGIYTSNDVNAIRKWGKAARNGAIFVEAKNSHQ</sequence>
<evidence type="ECO:0000313" key="1">
    <source>
        <dbReference type="EMBL" id="CAG4988393.1"/>
    </source>
</evidence>
<dbReference type="EMBL" id="CAJRAF010000001">
    <property type="protein sequence ID" value="CAG4988393.1"/>
    <property type="molecule type" value="Genomic_DNA"/>
</dbReference>
<proteinExistence type="predicted"/>
<gene>
    <name evidence="1" type="ORF">DYBT9275_00072</name>
</gene>